<dbReference type="AlphaFoldDB" id="T0MGZ0"/>
<dbReference type="EMBL" id="KE646853">
    <property type="protein sequence ID" value="EQB62381.1"/>
    <property type="molecule type" value="Genomic_DNA"/>
</dbReference>
<dbReference type="PANTHER" id="PTHR12111">
    <property type="entry name" value="SPLICING FACTOR YJU2"/>
    <property type="match status" value="1"/>
</dbReference>
<dbReference type="VEuPathDB" id="MicrosporidiaDB:NAPIS_ORF00037"/>
<dbReference type="Pfam" id="PF04502">
    <property type="entry name" value="Saf4_Yju2"/>
    <property type="match status" value="1"/>
</dbReference>
<evidence type="ECO:0000313" key="2">
    <source>
        <dbReference type="Proteomes" id="UP000053780"/>
    </source>
</evidence>
<accession>T0MGZ0</accession>
<dbReference type="HOGENOM" id="CLU_1563310_0_0_1"/>
<keyword evidence="2" id="KW-1185">Reference proteome</keyword>
<dbReference type="OrthoDB" id="2195983at2759"/>
<dbReference type="PANTHER" id="PTHR12111:SF1">
    <property type="entry name" value="SPLICING FACTOR YJU2"/>
    <property type="match status" value="1"/>
</dbReference>
<name>T0MGZ0_9MICR</name>
<dbReference type="InterPro" id="IPR007590">
    <property type="entry name" value="Saf4/Yju2"/>
</dbReference>
<sequence>MKCTKIKNKINTRFCTPFTIKCTNCGDYTYKNKRHNSKQEIIKDEDYCGIKIYRFIFKCRKCKIKLSIKTDPKNGEYVTEDNCIKFEEIIVNQNEKFKKNSNNILTHMCDKNKNIKLKKLVEDSTEINIQLKKLLFGLKNLEDVIKYSENISDRVSKAFALYNEFINIIKE</sequence>
<dbReference type="GO" id="GO:0000398">
    <property type="term" value="P:mRNA splicing, via spliceosome"/>
    <property type="evidence" value="ECO:0007669"/>
    <property type="project" value="InterPro"/>
</dbReference>
<gene>
    <name evidence="1" type="ORF">NAPIS_ORF00037</name>
</gene>
<dbReference type="Proteomes" id="UP000053780">
    <property type="component" value="Unassembled WGS sequence"/>
</dbReference>
<dbReference type="GO" id="GO:0071006">
    <property type="term" value="C:U2-type catalytic step 1 spliceosome"/>
    <property type="evidence" value="ECO:0007669"/>
    <property type="project" value="TreeGrafter"/>
</dbReference>
<evidence type="ECO:0000313" key="1">
    <source>
        <dbReference type="EMBL" id="EQB62381.1"/>
    </source>
</evidence>
<protein>
    <submittedName>
        <fullName evidence="1">Coiled-coil domain-containing protein</fullName>
    </submittedName>
</protein>
<organism evidence="1 2">
    <name type="scientific">Vairimorpha apis BRL 01</name>
    <dbReference type="NCBI Taxonomy" id="1037528"/>
    <lineage>
        <taxon>Eukaryota</taxon>
        <taxon>Fungi</taxon>
        <taxon>Fungi incertae sedis</taxon>
        <taxon>Microsporidia</taxon>
        <taxon>Nosematidae</taxon>
        <taxon>Vairimorpha</taxon>
    </lineage>
</organism>
<proteinExistence type="predicted"/>
<reference evidence="1 2" key="1">
    <citation type="journal article" date="2013" name="BMC Genomics">
        <title>Genome sequencing and comparative genomics of honey bee microsporidia, Nosema apis reveal novel insights into host-parasite interactions.</title>
        <authorList>
            <person name="Chen Yp."/>
            <person name="Pettis J.S."/>
            <person name="Zhao Y."/>
            <person name="Liu X."/>
            <person name="Tallon L.J."/>
            <person name="Sadzewicz L.D."/>
            <person name="Li R."/>
            <person name="Zheng H."/>
            <person name="Huang S."/>
            <person name="Zhang X."/>
            <person name="Hamilton M.C."/>
            <person name="Pernal S.F."/>
            <person name="Melathopoulos A.P."/>
            <person name="Yan X."/>
            <person name="Evans J.D."/>
        </authorList>
    </citation>
    <scope>NUCLEOTIDE SEQUENCE [LARGE SCALE GENOMIC DNA]</scope>
    <source>
        <strain evidence="1 2">BRL 01</strain>
    </source>
</reference>